<dbReference type="SUPFAM" id="SSF49899">
    <property type="entry name" value="Concanavalin A-like lectins/glucanases"/>
    <property type="match status" value="1"/>
</dbReference>
<proteinExistence type="predicted"/>
<dbReference type="Pfam" id="PF00629">
    <property type="entry name" value="MAM"/>
    <property type="match status" value="1"/>
</dbReference>
<keyword evidence="3" id="KW-1185">Reference proteome</keyword>
<evidence type="ECO:0000313" key="2">
    <source>
        <dbReference type="Ensembl" id="ENSCINP00000029713.2"/>
    </source>
</evidence>
<dbReference type="SMART" id="SM00137">
    <property type="entry name" value="MAM"/>
    <property type="match status" value="1"/>
</dbReference>
<dbReference type="AlphaFoldDB" id="F6WZ42"/>
<dbReference type="InterPro" id="IPR000998">
    <property type="entry name" value="MAM_dom"/>
</dbReference>
<dbReference type="HOGENOM" id="CLU_739563_0_0_1"/>
<dbReference type="GeneTree" id="ENSGT00530000068754"/>
<dbReference type="GO" id="GO:0016020">
    <property type="term" value="C:membrane"/>
    <property type="evidence" value="ECO:0007669"/>
    <property type="project" value="InterPro"/>
</dbReference>
<reference evidence="2" key="2">
    <citation type="submission" date="2025-08" db="UniProtKB">
        <authorList>
            <consortium name="Ensembl"/>
        </authorList>
    </citation>
    <scope>IDENTIFICATION</scope>
</reference>
<sequence>MEPESGGEETIKMGEASHCYVTEDSYLNLSCDWWVMEGLTPLYSLKKPRKYMECVGMRAPAEAEETAVMLGHMGGDNQSEAVILSPVLEGTTMGIIVRFWILINCPDALVQVFVMSWSSKGDIRINSSCDIIINQTMEWIEVVQLVQVSTLFDRHRVGIIGIVTSSHNCSHPCMTSSRQQVDEGVALNKIHAELIYPQCNAGRQKSNLSCSFHTRSANTSHSTTCDWSLHNDDMIEHMDDISDYHDIPPSDHGLVIYFDAARVEQKFEVSTPWLLPPNSCSCLIHFKYLFTDEMQPRVSVRLYHKDDQHRNHRLIIWSSRRGRHNMWHEARVPINLLRGDQFKIVIEVDEKEDSRQTVLVDDVTMDNCDLQILD</sequence>
<protein>
    <recommendedName>
        <fullName evidence="1">MAM domain-containing protein</fullName>
    </recommendedName>
</protein>
<feature type="domain" description="MAM" evidence="1">
    <location>
        <begin position="208"/>
        <end position="370"/>
    </location>
</feature>
<name>F6WZ42_CIOIN</name>
<accession>F6WZ42</accession>
<organism evidence="2 3">
    <name type="scientific">Ciona intestinalis</name>
    <name type="common">Transparent sea squirt</name>
    <name type="synonym">Ascidia intestinalis</name>
    <dbReference type="NCBI Taxonomy" id="7719"/>
    <lineage>
        <taxon>Eukaryota</taxon>
        <taxon>Metazoa</taxon>
        <taxon>Chordata</taxon>
        <taxon>Tunicata</taxon>
        <taxon>Ascidiacea</taxon>
        <taxon>Phlebobranchia</taxon>
        <taxon>Cionidae</taxon>
        <taxon>Ciona</taxon>
    </lineage>
</organism>
<dbReference type="Proteomes" id="UP000008144">
    <property type="component" value="Unassembled WGS sequence"/>
</dbReference>
<reference evidence="3" key="1">
    <citation type="journal article" date="2002" name="Science">
        <title>The draft genome of Ciona intestinalis: insights into chordate and vertebrate origins.</title>
        <authorList>
            <person name="Dehal P."/>
            <person name="Satou Y."/>
            <person name="Campbell R.K."/>
            <person name="Chapman J."/>
            <person name="Degnan B."/>
            <person name="De Tomaso A."/>
            <person name="Davidson B."/>
            <person name="Di Gregorio A."/>
            <person name="Gelpke M."/>
            <person name="Goodstein D.M."/>
            <person name="Harafuji N."/>
            <person name="Hastings K.E."/>
            <person name="Ho I."/>
            <person name="Hotta K."/>
            <person name="Huang W."/>
            <person name="Kawashima T."/>
            <person name="Lemaire P."/>
            <person name="Martinez D."/>
            <person name="Meinertzhagen I.A."/>
            <person name="Necula S."/>
            <person name="Nonaka M."/>
            <person name="Putnam N."/>
            <person name="Rash S."/>
            <person name="Saiga H."/>
            <person name="Satake M."/>
            <person name="Terry A."/>
            <person name="Yamada L."/>
            <person name="Wang H.G."/>
            <person name="Awazu S."/>
            <person name="Azumi K."/>
            <person name="Boore J."/>
            <person name="Branno M."/>
            <person name="Chin-Bow S."/>
            <person name="DeSantis R."/>
            <person name="Doyle S."/>
            <person name="Francino P."/>
            <person name="Keys D.N."/>
            <person name="Haga S."/>
            <person name="Hayashi H."/>
            <person name="Hino K."/>
            <person name="Imai K.S."/>
            <person name="Inaba K."/>
            <person name="Kano S."/>
            <person name="Kobayashi K."/>
            <person name="Kobayashi M."/>
            <person name="Lee B.I."/>
            <person name="Makabe K.W."/>
            <person name="Manohar C."/>
            <person name="Matassi G."/>
            <person name="Medina M."/>
            <person name="Mochizuki Y."/>
            <person name="Mount S."/>
            <person name="Morishita T."/>
            <person name="Miura S."/>
            <person name="Nakayama A."/>
            <person name="Nishizaka S."/>
            <person name="Nomoto H."/>
            <person name="Ohta F."/>
            <person name="Oishi K."/>
            <person name="Rigoutsos I."/>
            <person name="Sano M."/>
            <person name="Sasaki A."/>
            <person name="Sasakura Y."/>
            <person name="Shoguchi E."/>
            <person name="Shin-i T."/>
            <person name="Spagnuolo A."/>
            <person name="Stainier D."/>
            <person name="Suzuki M.M."/>
            <person name="Tassy O."/>
            <person name="Takatori N."/>
            <person name="Tokuoka M."/>
            <person name="Yagi K."/>
            <person name="Yoshizaki F."/>
            <person name="Wada S."/>
            <person name="Zhang C."/>
            <person name="Hyatt P.D."/>
            <person name="Larimer F."/>
            <person name="Detter C."/>
            <person name="Doggett N."/>
            <person name="Glavina T."/>
            <person name="Hawkins T."/>
            <person name="Richardson P."/>
            <person name="Lucas S."/>
            <person name="Kohara Y."/>
            <person name="Levine M."/>
            <person name="Satoh N."/>
            <person name="Rokhsar D.S."/>
        </authorList>
    </citation>
    <scope>NUCLEOTIDE SEQUENCE [LARGE SCALE GENOMIC DNA]</scope>
</reference>
<evidence type="ECO:0000259" key="1">
    <source>
        <dbReference type="PROSITE" id="PS50060"/>
    </source>
</evidence>
<dbReference type="Gene3D" id="2.60.120.200">
    <property type="match status" value="1"/>
</dbReference>
<reference evidence="2" key="3">
    <citation type="submission" date="2025-09" db="UniProtKB">
        <authorList>
            <consortium name="Ensembl"/>
        </authorList>
    </citation>
    <scope>IDENTIFICATION</scope>
</reference>
<dbReference type="PROSITE" id="PS50060">
    <property type="entry name" value="MAM_2"/>
    <property type="match status" value="1"/>
</dbReference>
<dbReference type="InParanoid" id="F6WZ42"/>
<evidence type="ECO:0000313" key="3">
    <source>
        <dbReference type="Proteomes" id="UP000008144"/>
    </source>
</evidence>
<dbReference type="InterPro" id="IPR013320">
    <property type="entry name" value="ConA-like_dom_sf"/>
</dbReference>
<dbReference type="Ensembl" id="ENSCINT00000029959.2">
    <property type="protein sequence ID" value="ENSCINP00000029713.2"/>
    <property type="gene ID" value="ENSCING00000017651.2"/>
</dbReference>